<reference evidence="2" key="1">
    <citation type="journal article" date="2013" name="Nature">
        <title>Draft genome of the wheat A-genome progenitor Triticum urartu.</title>
        <authorList>
            <person name="Ling H.Q."/>
            <person name="Zhao S."/>
            <person name="Liu D."/>
            <person name="Wang J."/>
            <person name="Sun H."/>
            <person name="Zhang C."/>
            <person name="Fan H."/>
            <person name="Li D."/>
            <person name="Dong L."/>
            <person name="Tao Y."/>
            <person name="Gao C."/>
            <person name="Wu H."/>
            <person name="Li Y."/>
            <person name="Cui Y."/>
            <person name="Guo X."/>
            <person name="Zheng S."/>
            <person name="Wang B."/>
            <person name="Yu K."/>
            <person name="Liang Q."/>
            <person name="Yang W."/>
            <person name="Lou X."/>
            <person name="Chen J."/>
            <person name="Feng M."/>
            <person name="Jian J."/>
            <person name="Zhang X."/>
            <person name="Luo G."/>
            <person name="Jiang Y."/>
            <person name="Liu J."/>
            <person name="Wang Z."/>
            <person name="Sha Y."/>
            <person name="Zhang B."/>
            <person name="Wu H."/>
            <person name="Tang D."/>
            <person name="Shen Q."/>
            <person name="Xue P."/>
            <person name="Zou S."/>
            <person name="Wang X."/>
            <person name="Liu X."/>
            <person name="Wang F."/>
            <person name="Yang Y."/>
            <person name="An X."/>
            <person name="Dong Z."/>
            <person name="Zhang K."/>
            <person name="Zhang X."/>
            <person name="Luo M.C."/>
            <person name="Dvorak J."/>
            <person name="Tong Y."/>
            <person name="Wang J."/>
            <person name="Yang H."/>
            <person name="Li Z."/>
            <person name="Wang D."/>
            <person name="Zhang A."/>
            <person name="Wang J."/>
        </authorList>
    </citation>
    <scope>NUCLEOTIDE SEQUENCE</scope>
    <source>
        <strain evidence="2">cv. G1812</strain>
    </source>
</reference>
<protein>
    <submittedName>
        <fullName evidence="1">Uncharacterized protein</fullName>
    </submittedName>
</protein>
<dbReference type="EnsemblPlants" id="TuG1812G0300003127.01.T01">
    <property type="protein sequence ID" value="TuG1812G0300003127.01.T01"/>
    <property type="gene ID" value="TuG1812G0300003127.01"/>
</dbReference>
<dbReference type="AlphaFoldDB" id="A0A8R7PU98"/>
<dbReference type="Gramene" id="TuG1812G0300003127.01.T01">
    <property type="protein sequence ID" value="TuG1812G0300003127.01.T01"/>
    <property type="gene ID" value="TuG1812G0300003127.01"/>
</dbReference>
<reference evidence="1" key="2">
    <citation type="submission" date="2018-03" db="EMBL/GenBank/DDBJ databases">
        <title>The Triticum urartu genome reveals the dynamic nature of wheat genome evolution.</title>
        <authorList>
            <person name="Ling H."/>
            <person name="Ma B."/>
            <person name="Shi X."/>
            <person name="Liu H."/>
            <person name="Dong L."/>
            <person name="Sun H."/>
            <person name="Cao Y."/>
            <person name="Gao Q."/>
            <person name="Zheng S."/>
            <person name="Li Y."/>
            <person name="Yu Y."/>
            <person name="Du H."/>
            <person name="Qi M."/>
            <person name="Li Y."/>
            <person name="Yu H."/>
            <person name="Cui Y."/>
            <person name="Wang N."/>
            <person name="Chen C."/>
            <person name="Wu H."/>
            <person name="Zhao Y."/>
            <person name="Zhang J."/>
            <person name="Li Y."/>
            <person name="Zhou W."/>
            <person name="Zhang B."/>
            <person name="Hu W."/>
            <person name="Eijk M."/>
            <person name="Tang J."/>
            <person name="Witsenboer H."/>
            <person name="Zhao S."/>
            <person name="Li Z."/>
            <person name="Zhang A."/>
            <person name="Wang D."/>
            <person name="Liang C."/>
        </authorList>
    </citation>
    <scope>NUCLEOTIDE SEQUENCE [LARGE SCALE GENOMIC DNA]</scope>
    <source>
        <strain evidence="1">cv. G1812</strain>
    </source>
</reference>
<reference evidence="1" key="3">
    <citation type="submission" date="2022-06" db="UniProtKB">
        <authorList>
            <consortium name="EnsemblPlants"/>
        </authorList>
    </citation>
    <scope>IDENTIFICATION</scope>
</reference>
<keyword evidence="2" id="KW-1185">Reference proteome</keyword>
<organism evidence="1 2">
    <name type="scientific">Triticum urartu</name>
    <name type="common">Red wild einkorn</name>
    <name type="synonym">Crithodium urartu</name>
    <dbReference type="NCBI Taxonomy" id="4572"/>
    <lineage>
        <taxon>Eukaryota</taxon>
        <taxon>Viridiplantae</taxon>
        <taxon>Streptophyta</taxon>
        <taxon>Embryophyta</taxon>
        <taxon>Tracheophyta</taxon>
        <taxon>Spermatophyta</taxon>
        <taxon>Magnoliopsida</taxon>
        <taxon>Liliopsida</taxon>
        <taxon>Poales</taxon>
        <taxon>Poaceae</taxon>
        <taxon>BOP clade</taxon>
        <taxon>Pooideae</taxon>
        <taxon>Triticodae</taxon>
        <taxon>Triticeae</taxon>
        <taxon>Triticinae</taxon>
        <taxon>Triticum</taxon>
    </lineage>
</organism>
<name>A0A8R7PU98_TRIUA</name>
<sequence>MCIASVVTHACKQIHRGVEQYAIKLYTVMPTFCRCFGAGGEISWVFR</sequence>
<proteinExistence type="predicted"/>
<evidence type="ECO:0000313" key="1">
    <source>
        <dbReference type="EnsemblPlants" id="TuG1812G0300003127.01.T01"/>
    </source>
</evidence>
<accession>A0A8R7PU98</accession>
<dbReference type="Proteomes" id="UP000015106">
    <property type="component" value="Chromosome 3"/>
</dbReference>
<evidence type="ECO:0000313" key="2">
    <source>
        <dbReference type="Proteomes" id="UP000015106"/>
    </source>
</evidence>